<keyword evidence="3" id="KW-1185">Reference proteome</keyword>
<evidence type="ECO:0000313" key="3">
    <source>
        <dbReference type="Proteomes" id="UP000239772"/>
    </source>
</evidence>
<name>A0A2T1HSS3_9HYPH</name>
<feature type="region of interest" description="Disordered" evidence="1">
    <location>
        <begin position="28"/>
        <end position="73"/>
    </location>
</feature>
<accession>A0A2T1HSS3</accession>
<gene>
    <name evidence="2" type="ORF">SLNSH_13065</name>
</gene>
<dbReference type="RefSeq" id="WP_106337436.1">
    <property type="nucleotide sequence ID" value="NZ_PVZS01000012.1"/>
</dbReference>
<sequence>MSKHPKTNEPTDADLKGTIVIGASKGATMAQASDEDLEDSLGENTIEGDVENDTNAYGGIDKEEARIGRKPHS</sequence>
<dbReference type="OrthoDB" id="7210750at2"/>
<proteinExistence type="predicted"/>
<dbReference type="AlphaFoldDB" id="A0A2T1HSS3"/>
<evidence type="ECO:0000256" key="1">
    <source>
        <dbReference type="SAM" id="MobiDB-lite"/>
    </source>
</evidence>
<reference evidence="3" key="1">
    <citation type="submission" date="2018-03" db="EMBL/GenBank/DDBJ databases">
        <authorList>
            <person name="Sun L."/>
            <person name="Liu H."/>
            <person name="Chen W."/>
            <person name="Huang K."/>
            <person name="Liu W."/>
            <person name="Gao X."/>
        </authorList>
    </citation>
    <scope>NUCLEOTIDE SEQUENCE [LARGE SCALE GENOMIC DNA]</scope>
    <source>
        <strain evidence="3">SH9</strain>
    </source>
</reference>
<evidence type="ECO:0000313" key="2">
    <source>
        <dbReference type="EMBL" id="PSC04692.1"/>
    </source>
</evidence>
<feature type="compositionally biased region" description="Acidic residues" evidence="1">
    <location>
        <begin position="33"/>
        <end position="52"/>
    </location>
</feature>
<organism evidence="2 3">
    <name type="scientific">Alsobacter soli</name>
    <dbReference type="NCBI Taxonomy" id="2109933"/>
    <lineage>
        <taxon>Bacteria</taxon>
        <taxon>Pseudomonadati</taxon>
        <taxon>Pseudomonadota</taxon>
        <taxon>Alphaproteobacteria</taxon>
        <taxon>Hyphomicrobiales</taxon>
        <taxon>Alsobacteraceae</taxon>
        <taxon>Alsobacter</taxon>
    </lineage>
</organism>
<comment type="caution">
    <text evidence="2">The sequence shown here is derived from an EMBL/GenBank/DDBJ whole genome shotgun (WGS) entry which is preliminary data.</text>
</comment>
<protein>
    <submittedName>
        <fullName evidence="2">Uncharacterized protein</fullName>
    </submittedName>
</protein>
<dbReference type="Proteomes" id="UP000239772">
    <property type="component" value="Unassembled WGS sequence"/>
</dbReference>
<dbReference type="EMBL" id="PVZS01000012">
    <property type="protein sequence ID" value="PSC04692.1"/>
    <property type="molecule type" value="Genomic_DNA"/>
</dbReference>